<proteinExistence type="predicted"/>
<sequence length="69" mass="7619">MDGHWCSFSLINGILSQMGFWLMFTIHVWNTMIKFEMGLGRRGFLDDDNVSGGGNNGGDEIGDGFMGLN</sequence>
<dbReference type="InParanoid" id="A0A2P5C6X5"/>
<evidence type="ECO:0000256" key="1">
    <source>
        <dbReference type="SAM" id="Phobius"/>
    </source>
</evidence>
<keyword evidence="1" id="KW-0812">Transmembrane</keyword>
<dbReference type="Proteomes" id="UP000237000">
    <property type="component" value="Unassembled WGS sequence"/>
</dbReference>
<dbReference type="EMBL" id="JXTC01000404">
    <property type="protein sequence ID" value="PON56836.1"/>
    <property type="molecule type" value="Genomic_DNA"/>
</dbReference>
<reference evidence="3" key="1">
    <citation type="submission" date="2016-06" db="EMBL/GenBank/DDBJ databases">
        <title>Parallel loss of symbiosis genes in relatives of nitrogen-fixing non-legume Parasponia.</title>
        <authorList>
            <person name="Van Velzen R."/>
            <person name="Holmer R."/>
            <person name="Bu F."/>
            <person name="Rutten L."/>
            <person name="Van Zeijl A."/>
            <person name="Liu W."/>
            <person name="Santuari L."/>
            <person name="Cao Q."/>
            <person name="Sharma T."/>
            <person name="Shen D."/>
            <person name="Roswanjaya Y."/>
            <person name="Wardhani T."/>
            <person name="Kalhor M.S."/>
            <person name="Jansen J."/>
            <person name="Van den Hoogen J."/>
            <person name="Gungor B."/>
            <person name="Hartog M."/>
            <person name="Hontelez J."/>
            <person name="Verver J."/>
            <person name="Yang W.-C."/>
            <person name="Schijlen E."/>
            <person name="Repin R."/>
            <person name="Schilthuizen M."/>
            <person name="Schranz E."/>
            <person name="Heidstra R."/>
            <person name="Miyata K."/>
            <person name="Fedorova E."/>
            <person name="Kohlen W."/>
            <person name="Bisseling T."/>
            <person name="Smit S."/>
            <person name="Geurts R."/>
        </authorList>
    </citation>
    <scope>NUCLEOTIDE SEQUENCE [LARGE SCALE GENOMIC DNA]</scope>
    <source>
        <strain evidence="3">cv. RG33-2</strain>
    </source>
</reference>
<evidence type="ECO:0000313" key="2">
    <source>
        <dbReference type="EMBL" id="PON56836.1"/>
    </source>
</evidence>
<protein>
    <recommendedName>
        <fullName evidence="4">Transmembrane protein</fullName>
    </recommendedName>
</protein>
<keyword evidence="1" id="KW-1133">Transmembrane helix</keyword>
<feature type="transmembrane region" description="Helical" evidence="1">
    <location>
        <begin position="14"/>
        <end position="33"/>
    </location>
</feature>
<dbReference type="OrthoDB" id="10445486at2759"/>
<keyword evidence="1" id="KW-0472">Membrane</keyword>
<evidence type="ECO:0008006" key="4">
    <source>
        <dbReference type="Google" id="ProtNLM"/>
    </source>
</evidence>
<evidence type="ECO:0000313" key="3">
    <source>
        <dbReference type="Proteomes" id="UP000237000"/>
    </source>
</evidence>
<gene>
    <name evidence="2" type="ORF">TorRG33x02_295170</name>
</gene>
<name>A0A2P5C6X5_TREOI</name>
<accession>A0A2P5C6X5</accession>
<organism evidence="2 3">
    <name type="scientific">Trema orientale</name>
    <name type="common">Charcoal tree</name>
    <name type="synonym">Celtis orientalis</name>
    <dbReference type="NCBI Taxonomy" id="63057"/>
    <lineage>
        <taxon>Eukaryota</taxon>
        <taxon>Viridiplantae</taxon>
        <taxon>Streptophyta</taxon>
        <taxon>Embryophyta</taxon>
        <taxon>Tracheophyta</taxon>
        <taxon>Spermatophyta</taxon>
        <taxon>Magnoliopsida</taxon>
        <taxon>eudicotyledons</taxon>
        <taxon>Gunneridae</taxon>
        <taxon>Pentapetalae</taxon>
        <taxon>rosids</taxon>
        <taxon>fabids</taxon>
        <taxon>Rosales</taxon>
        <taxon>Cannabaceae</taxon>
        <taxon>Trema</taxon>
    </lineage>
</organism>
<keyword evidence="3" id="KW-1185">Reference proteome</keyword>
<comment type="caution">
    <text evidence="2">The sequence shown here is derived from an EMBL/GenBank/DDBJ whole genome shotgun (WGS) entry which is preliminary data.</text>
</comment>
<dbReference type="AlphaFoldDB" id="A0A2P5C6X5"/>